<dbReference type="CDD" id="cd00885">
    <property type="entry name" value="cinA"/>
    <property type="match status" value="1"/>
</dbReference>
<accession>A0AAE3KL10</accession>
<dbReference type="PANTHER" id="PTHR13939:SF0">
    <property type="entry name" value="NMN AMIDOHYDROLASE-LIKE PROTEIN YFAY"/>
    <property type="match status" value="1"/>
</dbReference>
<organism evidence="2 3">
    <name type="scientific">Limnofasciculus baicalensis BBK-W-15</name>
    <dbReference type="NCBI Taxonomy" id="2699891"/>
    <lineage>
        <taxon>Bacteria</taxon>
        <taxon>Bacillati</taxon>
        <taxon>Cyanobacteriota</taxon>
        <taxon>Cyanophyceae</taxon>
        <taxon>Coleofasciculales</taxon>
        <taxon>Coleofasciculaceae</taxon>
        <taxon>Limnofasciculus</taxon>
        <taxon>Limnofasciculus baicalensis</taxon>
    </lineage>
</organism>
<dbReference type="RefSeq" id="WP_254010401.1">
    <property type="nucleotide sequence ID" value="NZ_JAMZMM010000020.1"/>
</dbReference>
<keyword evidence="3" id="KW-1185">Reference proteome</keyword>
<dbReference type="InterPro" id="IPR036425">
    <property type="entry name" value="MoaB/Mog-like_dom_sf"/>
</dbReference>
<dbReference type="Pfam" id="PF00994">
    <property type="entry name" value="MoCF_biosynth"/>
    <property type="match status" value="1"/>
</dbReference>
<sequence>MVTVEILAIGNELLIGDVLDTNSHWIIKKITGMGGQVNRCVILPDNLDTIATEIQAALERKTEVIFTIGGMGPTVDDLTLEAIAQGINQPLEANQEAINFVHQKYQELAEKGYVDDSKMTPARSKMGILPKGSIPIHNPVGAAPAVISRVKETTIISLPGVPRELKGIFDNSLPSILQEKFGKNFYLEKVVMVDSNDESVIAPILNIVCQDNPRIYIKSRARNFDTDIKFKVTLSYCSSFKEEVVEAINKARQDLRKELGNAGISLEYIE</sequence>
<dbReference type="SMART" id="SM00852">
    <property type="entry name" value="MoCF_biosynth"/>
    <property type="match status" value="1"/>
</dbReference>
<dbReference type="PANTHER" id="PTHR13939">
    <property type="entry name" value="NICOTINAMIDE-NUCLEOTIDE AMIDOHYDROLASE PNCC"/>
    <property type="match status" value="1"/>
</dbReference>
<dbReference type="SUPFAM" id="SSF53218">
    <property type="entry name" value="Molybdenum cofactor biosynthesis proteins"/>
    <property type="match status" value="1"/>
</dbReference>
<protein>
    <submittedName>
        <fullName evidence="2">Molybdopterin-binding protein</fullName>
    </submittedName>
</protein>
<gene>
    <name evidence="2" type="ORF">NJ959_03750</name>
</gene>
<dbReference type="AlphaFoldDB" id="A0AAE3KL10"/>
<dbReference type="EMBL" id="JAMZMM010000020">
    <property type="protein sequence ID" value="MCP2727589.1"/>
    <property type="molecule type" value="Genomic_DNA"/>
</dbReference>
<evidence type="ECO:0000313" key="2">
    <source>
        <dbReference type="EMBL" id="MCP2727589.1"/>
    </source>
</evidence>
<evidence type="ECO:0000313" key="3">
    <source>
        <dbReference type="Proteomes" id="UP001204953"/>
    </source>
</evidence>
<dbReference type="Proteomes" id="UP001204953">
    <property type="component" value="Unassembled WGS sequence"/>
</dbReference>
<name>A0AAE3KL10_9CYAN</name>
<comment type="caution">
    <text evidence="2">The sequence shown here is derived from an EMBL/GenBank/DDBJ whole genome shotgun (WGS) entry which is preliminary data.</text>
</comment>
<reference evidence="2" key="1">
    <citation type="submission" date="2022-06" db="EMBL/GenBank/DDBJ databases">
        <title>New cyanobacteria of genus Symplocastrum in benthos of Lake Baikal.</title>
        <authorList>
            <person name="Sorokovikova E."/>
            <person name="Tikhonova I."/>
            <person name="Krasnopeev A."/>
            <person name="Evseev P."/>
            <person name="Gladkikh A."/>
            <person name="Belykh O."/>
        </authorList>
    </citation>
    <scope>NUCLEOTIDE SEQUENCE</scope>
    <source>
        <strain evidence="2">BBK-W-15</strain>
    </source>
</reference>
<dbReference type="InterPro" id="IPR001453">
    <property type="entry name" value="MoaB/Mog_dom"/>
</dbReference>
<dbReference type="InterPro" id="IPR050101">
    <property type="entry name" value="CinA"/>
</dbReference>
<dbReference type="Gene3D" id="3.40.980.10">
    <property type="entry name" value="MoaB/Mog-like domain"/>
    <property type="match status" value="1"/>
</dbReference>
<proteinExistence type="predicted"/>
<feature type="domain" description="MoaB/Mog" evidence="1">
    <location>
        <begin position="5"/>
        <end position="180"/>
    </location>
</feature>
<evidence type="ECO:0000259" key="1">
    <source>
        <dbReference type="SMART" id="SM00852"/>
    </source>
</evidence>